<keyword evidence="3" id="KW-1185">Reference proteome</keyword>
<dbReference type="PANTHER" id="PTHR44366">
    <property type="entry name" value="UDP-N-ACETYLGLUCOSAMINE--PEPTIDE N-ACETYLGLUCOSAMINYLTRANSFERASE 110 KDA SUBUNIT"/>
    <property type="match status" value="1"/>
</dbReference>
<feature type="repeat" description="TPR" evidence="1">
    <location>
        <begin position="412"/>
        <end position="445"/>
    </location>
</feature>
<dbReference type="PROSITE" id="PS50293">
    <property type="entry name" value="TPR_REGION"/>
    <property type="match status" value="1"/>
</dbReference>
<evidence type="ECO:0000313" key="3">
    <source>
        <dbReference type="Proteomes" id="UP001160148"/>
    </source>
</evidence>
<organism evidence="2 3">
    <name type="scientific">Macrosiphum euphorbiae</name>
    <name type="common">potato aphid</name>
    <dbReference type="NCBI Taxonomy" id="13131"/>
    <lineage>
        <taxon>Eukaryota</taxon>
        <taxon>Metazoa</taxon>
        <taxon>Ecdysozoa</taxon>
        <taxon>Arthropoda</taxon>
        <taxon>Hexapoda</taxon>
        <taxon>Insecta</taxon>
        <taxon>Pterygota</taxon>
        <taxon>Neoptera</taxon>
        <taxon>Paraneoptera</taxon>
        <taxon>Hemiptera</taxon>
        <taxon>Sternorrhyncha</taxon>
        <taxon>Aphidomorpha</taxon>
        <taxon>Aphidoidea</taxon>
        <taxon>Aphididae</taxon>
        <taxon>Macrosiphini</taxon>
        <taxon>Macrosiphum</taxon>
    </lineage>
</organism>
<dbReference type="SMART" id="SM00028">
    <property type="entry name" value="TPR"/>
    <property type="match status" value="11"/>
</dbReference>
<gene>
    <name evidence="2" type="ORF">MEUPH1_LOCUS26929</name>
</gene>
<dbReference type="SUPFAM" id="SSF48452">
    <property type="entry name" value="TPR-like"/>
    <property type="match status" value="2"/>
</dbReference>
<comment type="caution">
    <text evidence="2">The sequence shown here is derived from an EMBL/GenBank/DDBJ whole genome shotgun (WGS) entry which is preliminary data.</text>
</comment>
<dbReference type="InterPro" id="IPR019734">
    <property type="entry name" value="TPR_rpt"/>
</dbReference>
<protein>
    <recommendedName>
        <fullName evidence="4">UDP-N-acetylglucosamine--peptide N-acetylglucosaminyltransferase SPINDLY</fullName>
    </recommendedName>
</protein>
<reference evidence="2 3" key="1">
    <citation type="submission" date="2023-01" db="EMBL/GenBank/DDBJ databases">
        <authorList>
            <person name="Whitehead M."/>
        </authorList>
    </citation>
    <scope>NUCLEOTIDE SEQUENCE [LARGE SCALE GENOMIC DNA]</scope>
</reference>
<dbReference type="Proteomes" id="UP001160148">
    <property type="component" value="Unassembled WGS sequence"/>
</dbReference>
<sequence>MSSSSLDVFCPKHSDSDAPITIIISIISQKDTTKFTRISNEFAKLGFTKVKDLAGATLGKASSIKMSGDTLTQLIEAMEIYSKRLDDLLDSAKSEHLNRNFISTQKICKSLLIHKPKDLNILLLLANALFDCGNYEECANYLEKAKNINPKCTEVLSNIALLAMKKSENDVAKECLFEVCAIKPYCADAWTDYADFLCDTNDLTTAQVAYMRALSLRPEFYKARNKYGKLLLKLNKIKEAKKEFKIAHNSAKEYPETLNNLADVYYKSGKFGKSILKYKQLLETNPDRTNAWFYLGMAYAKVKDYENAANAFNIAIEQEPENVSFLRMVAVTYCLQGNMESCAETFKKCLKFKPEDFGLNWELALVYLHNIKNYHEALIYLKKCSQLNPDRIDVYEKLFYAYRNTKDHLNASDACMSMGDLYMEKDDYENARNSFCNAVLMNPRNEFGHWRMGLALHKLGHDNLALKKYEHAIAIRPDFPDAYSDMGVIFDKRGCVEQAKVYYEMAIKLSPNDHFNARLNLTNMLLEKMDLNGATTDDEKQ</sequence>
<dbReference type="SMART" id="SM00671">
    <property type="entry name" value="SEL1"/>
    <property type="match status" value="4"/>
</dbReference>
<feature type="repeat" description="TPR" evidence="1">
    <location>
        <begin position="289"/>
        <end position="322"/>
    </location>
</feature>
<dbReference type="InterPro" id="IPR011990">
    <property type="entry name" value="TPR-like_helical_dom_sf"/>
</dbReference>
<dbReference type="PROSITE" id="PS50005">
    <property type="entry name" value="TPR"/>
    <property type="match status" value="4"/>
</dbReference>
<dbReference type="AlphaFoldDB" id="A0AAV0XWW8"/>
<dbReference type="EMBL" id="CARXXK010001085">
    <property type="protein sequence ID" value="CAI6373139.1"/>
    <property type="molecule type" value="Genomic_DNA"/>
</dbReference>
<dbReference type="GO" id="GO:0006493">
    <property type="term" value="P:protein O-linked glycosylation"/>
    <property type="evidence" value="ECO:0007669"/>
    <property type="project" value="InterPro"/>
</dbReference>
<dbReference type="Pfam" id="PF14559">
    <property type="entry name" value="TPR_19"/>
    <property type="match status" value="1"/>
</dbReference>
<dbReference type="InterPro" id="IPR006597">
    <property type="entry name" value="Sel1-like"/>
</dbReference>
<dbReference type="InterPro" id="IPR037919">
    <property type="entry name" value="OGT"/>
</dbReference>
<evidence type="ECO:0008006" key="4">
    <source>
        <dbReference type="Google" id="ProtNLM"/>
    </source>
</evidence>
<dbReference type="Pfam" id="PF13181">
    <property type="entry name" value="TPR_8"/>
    <property type="match status" value="2"/>
</dbReference>
<name>A0AAV0XWW8_9HEMI</name>
<dbReference type="Pfam" id="PF13432">
    <property type="entry name" value="TPR_16"/>
    <property type="match status" value="1"/>
</dbReference>
<evidence type="ECO:0000256" key="1">
    <source>
        <dbReference type="PROSITE-ProRule" id="PRU00339"/>
    </source>
</evidence>
<evidence type="ECO:0000313" key="2">
    <source>
        <dbReference type="EMBL" id="CAI6373139.1"/>
    </source>
</evidence>
<feature type="repeat" description="TPR" evidence="1">
    <location>
        <begin position="480"/>
        <end position="513"/>
    </location>
</feature>
<feature type="repeat" description="TPR" evidence="1">
    <location>
        <begin position="255"/>
        <end position="288"/>
    </location>
</feature>
<dbReference type="PANTHER" id="PTHR44366:SF1">
    <property type="entry name" value="UDP-N-ACETYLGLUCOSAMINE--PEPTIDE N-ACETYLGLUCOSAMINYLTRANSFERASE 110 KDA SUBUNIT"/>
    <property type="match status" value="1"/>
</dbReference>
<dbReference type="Gene3D" id="1.25.40.10">
    <property type="entry name" value="Tetratricopeptide repeat domain"/>
    <property type="match status" value="2"/>
</dbReference>
<dbReference type="GO" id="GO:0097363">
    <property type="term" value="F:protein O-acetylglucosaminyltransferase activity"/>
    <property type="evidence" value="ECO:0007669"/>
    <property type="project" value="TreeGrafter"/>
</dbReference>
<accession>A0AAV0XWW8</accession>
<proteinExistence type="predicted"/>
<keyword evidence="1" id="KW-0802">TPR repeat</keyword>